<dbReference type="Proteomes" id="UP000273500">
    <property type="component" value="Unassembled WGS sequence"/>
</dbReference>
<keyword evidence="2" id="KW-1185">Reference proteome</keyword>
<name>A0A3R9N8Z1_9BACT</name>
<proteinExistence type="predicted"/>
<evidence type="ECO:0000313" key="1">
    <source>
        <dbReference type="EMBL" id="RSK51312.1"/>
    </source>
</evidence>
<dbReference type="OrthoDB" id="954262at2"/>
<accession>A0A3R9N8Z1</accession>
<comment type="caution">
    <text evidence="1">The sequence shown here is derived from an EMBL/GenBank/DDBJ whole genome shotgun (WGS) entry which is preliminary data.</text>
</comment>
<dbReference type="EMBL" id="RWIT01000001">
    <property type="protein sequence ID" value="RSK51312.1"/>
    <property type="molecule type" value="Genomic_DNA"/>
</dbReference>
<dbReference type="RefSeq" id="WP_125417860.1">
    <property type="nucleotide sequence ID" value="NZ_RWIT01000001.1"/>
</dbReference>
<dbReference type="AlphaFoldDB" id="A0A3R9N8Z1"/>
<sequence>MDFLHLLARLATLDTDNTALTQAPRRAALSRLGQAGTAILPALLTSLATPAEAGKKDVRTRLDALKLILKLENLQNVFYSRALGLLPGGPANPTAFFGTTAIKAAIQTMQSHQAQHAALYGQLVTNAGSTLDAMPNYDFTGSRNGAQASVYPDVYTNLDTFLKIAQLLEDASVQTYKGQAAFLQSDNYLLETTVRAHSTEARHAAQIRTMRRQRGATVKSWVSATDTAIVPTGSSLNVVYTTETNISQYVTLNGAVTRVPFDSTLPINVGTPALSASALLAKVAEAFDEPIEAVTAESVLQVFTY</sequence>
<protein>
    <submittedName>
        <fullName evidence="1">Ferritin-like domain-containing protein</fullName>
    </submittedName>
</protein>
<evidence type="ECO:0000313" key="2">
    <source>
        <dbReference type="Proteomes" id="UP000273500"/>
    </source>
</evidence>
<gene>
    <name evidence="1" type="ORF">EI291_03095</name>
</gene>
<dbReference type="Pfam" id="PF13668">
    <property type="entry name" value="Ferritin_2"/>
    <property type="match status" value="1"/>
</dbReference>
<dbReference type="SUPFAM" id="SSF47240">
    <property type="entry name" value="Ferritin-like"/>
    <property type="match status" value="1"/>
</dbReference>
<reference evidence="1 2" key="1">
    <citation type="submission" date="2018-12" db="EMBL/GenBank/DDBJ databases">
        <authorList>
            <person name="Feng G."/>
            <person name="Zhu H."/>
        </authorList>
    </citation>
    <scope>NUCLEOTIDE SEQUENCE [LARGE SCALE GENOMIC DNA]</scope>
    <source>
        <strain evidence="1 2">KCTC 12533</strain>
    </source>
</reference>
<dbReference type="InterPro" id="IPR009078">
    <property type="entry name" value="Ferritin-like_SF"/>
</dbReference>
<organism evidence="1 2">
    <name type="scientific">Hymenobacter rigui</name>
    <dbReference type="NCBI Taxonomy" id="334424"/>
    <lineage>
        <taxon>Bacteria</taxon>
        <taxon>Pseudomonadati</taxon>
        <taxon>Bacteroidota</taxon>
        <taxon>Cytophagia</taxon>
        <taxon>Cytophagales</taxon>
        <taxon>Hymenobacteraceae</taxon>
        <taxon>Hymenobacter</taxon>
    </lineage>
</organism>